<dbReference type="AlphaFoldDB" id="A0A3D6BS10"/>
<gene>
    <name evidence="1" type="ORF">DHV22_10685</name>
</gene>
<accession>A0A3D6BS10</accession>
<comment type="caution">
    <text evidence="1">The sequence shown here is derived from an EMBL/GenBank/DDBJ whole genome shotgun (WGS) entry which is preliminary data.</text>
</comment>
<reference evidence="1 2" key="1">
    <citation type="journal article" date="2018" name="Nat. Biotechnol.">
        <title>A standardized bacterial taxonomy based on genome phylogeny substantially revises the tree of life.</title>
        <authorList>
            <person name="Parks D.H."/>
            <person name="Chuvochina M."/>
            <person name="Waite D.W."/>
            <person name="Rinke C."/>
            <person name="Skarshewski A."/>
            <person name="Chaumeil P.A."/>
            <person name="Hugenholtz P."/>
        </authorList>
    </citation>
    <scope>NUCLEOTIDE SEQUENCE [LARGE SCALE GENOMIC DNA]</scope>
    <source>
        <strain evidence="1">UBA10227</strain>
    </source>
</reference>
<proteinExistence type="predicted"/>
<name>A0A3D6BS10_9FLAO</name>
<dbReference type="Proteomes" id="UP000263268">
    <property type="component" value="Unassembled WGS sequence"/>
</dbReference>
<evidence type="ECO:0000313" key="1">
    <source>
        <dbReference type="EMBL" id="HCY82022.1"/>
    </source>
</evidence>
<sequence length="128" mass="14703">MLPMITNSQTQENNIITIEEVYNHIIINEVSNSRNIVSPFQNYNLANNNDDHAIPIINSAIVKEIILDFKNEWEFIIFGNITITEINSNKILVTGFISGKNMEKGMINHMAFQHTWLLENGVVIKFIQ</sequence>
<dbReference type="EMBL" id="DPRK01000173">
    <property type="protein sequence ID" value="HCY82022.1"/>
    <property type="molecule type" value="Genomic_DNA"/>
</dbReference>
<protein>
    <submittedName>
        <fullName evidence="1">Uncharacterized protein</fullName>
    </submittedName>
</protein>
<organism evidence="1 2">
    <name type="scientific">Xanthomarina gelatinilytica</name>
    <dbReference type="NCBI Taxonomy" id="1137281"/>
    <lineage>
        <taxon>Bacteria</taxon>
        <taxon>Pseudomonadati</taxon>
        <taxon>Bacteroidota</taxon>
        <taxon>Flavobacteriia</taxon>
        <taxon>Flavobacteriales</taxon>
        <taxon>Flavobacteriaceae</taxon>
        <taxon>Xanthomarina</taxon>
    </lineage>
</organism>
<evidence type="ECO:0000313" key="2">
    <source>
        <dbReference type="Proteomes" id="UP000263268"/>
    </source>
</evidence>